<dbReference type="KEGG" id="eic:NT01EI_1852"/>
<dbReference type="Proteomes" id="UP000001485">
    <property type="component" value="Chromosome"/>
</dbReference>
<evidence type="ECO:0000313" key="1">
    <source>
        <dbReference type="EMBL" id="ACR69028.1"/>
    </source>
</evidence>
<proteinExistence type="predicted"/>
<accession>C5BGV0</accession>
<gene>
    <name evidence="1" type="ordered locus">NT01EI_1852</name>
</gene>
<name>C5BGV0_EDWI9</name>
<reference evidence="2" key="1">
    <citation type="submission" date="2009-03" db="EMBL/GenBank/DDBJ databases">
        <title>Complete genome sequence of Edwardsiella ictaluri 93-146.</title>
        <authorList>
            <person name="Williams M.L."/>
            <person name="Gillaspy A.F."/>
            <person name="Dyer D.W."/>
            <person name="Thune R.L."/>
            <person name="Waldbieser G.C."/>
            <person name="Schuster S.C."/>
            <person name="Gipson J."/>
            <person name="Zaitshik J."/>
            <person name="Landry C."/>
            <person name="Lawrence M.L."/>
        </authorList>
    </citation>
    <scope>NUCLEOTIDE SEQUENCE [LARGE SCALE GENOMIC DNA]</scope>
    <source>
        <strain evidence="2">93-146</strain>
    </source>
</reference>
<protein>
    <submittedName>
        <fullName evidence="1">Uncharacterized protein</fullName>
    </submittedName>
</protein>
<organism evidence="1 2">
    <name type="scientific">Edwardsiella ictaluri (strain 93-146)</name>
    <dbReference type="NCBI Taxonomy" id="634503"/>
    <lineage>
        <taxon>Bacteria</taxon>
        <taxon>Pseudomonadati</taxon>
        <taxon>Pseudomonadota</taxon>
        <taxon>Gammaproteobacteria</taxon>
        <taxon>Enterobacterales</taxon>
        <taxon>Hafniaceae</taxon>
        <taxon>Edwardsiella</taxon>
    </lineage>
</organism>
<dbReference type="AlphaFoldDB" id="C5BGV0"/>
<reference evidence="1 2" key="2">
    <citation type="journal article" date="2012" name="J. Bacteriol.">
        <title>Genome Sequence of Edwardsiella ictaluri 93-146, a Strain Associated with a Natural Channel Catfish Outbreak of Enteric Septicemia of Catfish.</title>
        <authorList>
            <person name="Williams M.L."/>
            <person name="Gillaspy A.F."/>
            <person name="Dyer D.W."/>
            <person name="Thune R.L."/>
            <person name="Waldbieser G.C."/>
            <person name="Schuster S.C."/>
            <person name="Gipson J."/>
            <person name="Zaitshik J."/>
            <person name="Landry C."/>
            <person name="Banes M.M."/>
            <person name="Lawrence M.L."/>
        </authorList>
    </citation>
    <scope>NUCLEOTIDE SEQUENCE [LARGE SCALE GENOMIC DNA]</scope>
    <source>
        <strain evidence="1 2">93-146</strain>
    </source>
</reference>
<evidence type="ECO:0000313" key="2">
    <source>
        <dbReference type="Proteomes" id="UP000001485"/>
    </source>
</evidence>
<dbReference type="HOGENOM" id="CLU_3343053_0_0_6"/>
<dbReference type="EMBL" id="CP001600">
    <property type="protein sequence ID" value="ACR69028.1"/>
    <property type="molecule type" value="Genomic_DNA"/>
</dbReference>
<sequence>MIAVCRYRDRRGKWRGSNQGRADLAMNILMRFHIIIY</sequence>